<dbReference type="AlphaFoldDB" id="A0A4R5CMS1"/>
<protein>
    <recommendedName>
        <fullName evidence="3">Gliding motility-associated C-terminal domain-containing protein</fullName>
    </recommendedName>
</protein>
<keyword evidence="2" id="KW-1185">Reference proteome</keyword>
<organism evidence="1 2">
    <name type="scientific">Flavobacterium cellulosilyticum</name>
    <dbReference type="NCBI Taxonomy" id="2541731"/>
    <lineage>
        <taxon>Bacteria</taxon>
        <taxon>Pseudomonadati</taxon>
        <taxon>Bacteroidota</taxon>
        <taxon>Flavobacteriia</taxon>
        <taxon>Flavobacteriales</taxon>
        <taxon>Flavobacteriaceae</taxon>
        <taxon>Flavobacterium</taxon>
    </lineage>
</organism>
<evidence type="ECO:0000313" key="1">
    <source>
        <dbReference type="EMBL" id="TDD99673.1"/>
    </source>
</evidence>
<evidence type="ECO:0008006" key="3">
    <source>
        <dbReference type="Google" id="ProtNLM"/>
    </source>
</evidence>
<dbReference type="Proteomes" id="UP000295479">
    <property type="component" value="Unassembled WGS sequence"/>
</dbReference>
<gene>
    <name evidence="1" type="ORF">E0F76_02830</name>
</gene>
<dbReference type="InterPro" id="IPR013783">
    <property type="entry name" value="Ig-like_fold"/>
</dbReference>
<dbReference type="OrthoDB" id="678019at2"/>
<dbReference type="Gene3D" id="2.60.40.10">
    <property type="entry name" value="Immunoglobulins"/>
    <property type="match status" value="1"/>
</dbReference>
<comment type="caution">
    <text evidence="1">The sequence shown here is derived from an EMBL/GenBank/DDBJ whole genome shotgun (WGS) entry which is preliminary data.</text>
</comment>
<dbReference type="EMBL" id="SMFK01000001">
    <property type="protein sequence ID" value="TDD99673.1"/>
    <property type="molecule type" value="Genomic_DNA"/>
</dbReference>
<accession>A0A4R5CMS1</accession>
<dbReference type="Pfam" id="PF13585">
    <property type="entry name" value="CHU_C"/>
    <property type="match status" value="1"/>
</dbReference>
<sequence>MICILKKLKCTSVDNLKKIIIIILLFLTCNKVVYSQSIIPQKLPFVKICAQSDFNTFEANFKFSGFPALTTFSIELSDDKGSFSNPILTTIISIVNVSASEKVISFTVPTTLIGSETYKLRVKSSTGISSNEFSSFDLKTSFPAYYKPFSQPFYINNQLPNASFCNGGNMTLAIDNPTPNKPGSSPAIFPELKYKWYKNNLLMSGERASSLNVNAVGIYHVEIDYGSCSDANFRSQDVTVSTSSGSFSTITSSLSNPLCFNAGATTLTASTGKSYLWKKNNVVISGAIGQTYQTNSAGRYTVDIDYGGCKSTGTIDLEVFKMTSTIDIPEKSTISEGSSKTVTVTTNALNPEYKWYLNGVLIPGAASSSYTLTGIGNYKVSTTQTSGCFTTNEMLFTINTIVDTNSIDIPNLISPNNDGINDLWIIPQEYISGTKTQVVLMNSFGEIVLKTDDYQNNWPENGMNLKNTNSVYYYIITSQGGNVKKGSITIVK</sequence>
<proteinExistence type="predicted"/>
<evidence type="ECO:0000313" key="2">
    <source>
        <dbReference type="Proteomes" id="UP000295479"/>
    </source>
</evidence>
<name>A0A4R5CMS1_9FLAO</name>
<reference evidence="1 2" key="1">
    <citation type="submission" date="2019-03" db="EMBL/GenBank/DDBJ databases">
        <title>Flavobacterium AR-3-4 sp. nov. isolated from arctic soil.</title>
        <authorList>
            <person name="Chaudhary D.K."/>
        </authorList>
    </citation>
    <scope>NUCLEOTIDE SEQUENCE [LARGE SCALE GENOMIC DNA]</scope>
    <source>
        <strain evidence="1 2">AR-3-4</strain>
    </source>
</reference>